<evidence type="ECO:0000313" key="2">
    <source>
        <dbReference type="EMBL" id="GAG06056.1"/>
    </source>
</evidence>
<comment type="caution">
    <text evidence="2">The sequence shown here is derived from an EMBL/GenBank/DDBJ whole genome shotgun (WGS) entry which is preliminary data.</text>
</comment>
<dbReference type="InterPro" id="IPR004143">
    <property type="entry name" value="BPL_LPL_catalytic"/>
</dbReference>
<dbReference type="AlphaFoldDB" id="X0W000"/>
<sequence length="98" mass="10456">MAGMGIVADDLSPAAITSGLATHFIGQRIIYYSRIPSTMEVAKKEALQGAPEGTVVITDEQTAGKGRMRRVWLSPKGCIALSVILYPNIAHLSSLIMV</sequence>
<gene>
    <name evidence="2" type="ORF">S01H1_38560</name>
</gene>
<dbReference type="Pfam" id="PF03099">
    <property type="entry name" value="BPL_LplA_LipB"/>
    <property type="match status" value="1"/>
</dbReference>
<reference evidence="2" key="1">
    <citation type="journal article" date="2014" name="Front. Microbiol.">
        <title>High frequency of phylogenetically diverse reductive dehalogenase-homologous genes in deep subseafloor sedimentary metagenomes.</title>
        <authorList>
            <person name="Kawai M."/>
            <person name="Futagami T."/>
            <person name="Toyoda A."/>
            <person name="Takaki Y."/>
            <person name="Nishi S."/>
            <person name="Hori S."/>
            <person name="Arai W."/>
            <person name="Tsubouchi T."/>
            <person name="Morono Y."/>
            <person name="Uchiyama I."/>
            <person name="Ito T."/>
            <person name="Fujiyama A."/>
            <person name="Inagaki F."/>
            <person name="Takami H."/>
        </authorList>
    </citation>
    <scope>NUCLEOTIDE SEQUENCE</scope>
    <source>
        <strain evidence="2">Expedition CK06-06</strain>
    </source>
</reference>
<protein>
    <recommendedName>
        <fullName evidence="1">BPL/LPL catalytic domain-containing protein</fullName>
    </recommendedName>
</protein>
<dbReference type="PANTHER" id="PTHR12835:SF5">
    <property type="entry name" value="BIOTIN--PROTEIN LIGASE"/>
    <property type="match status" value="1"/>
</dbReference>
<dbReference type="PANTHER" id="PTHR12835">
    <property type="entry name" value="BIOTIN PROTEIN LIGASE"/>
    <property type="match status" value="1"/>
</dbReference>
<dbReference type="GO" id="GO:0005737">
    <property type="term" value="C:cytoplasm"/>
    <property type="evidence" value="ECO:0007669"/>
    <property type="project" value="TreeGrafter"/>
</dbReference>
<dbReference type="InterPro" id="IPR045864">
    <property type="entry name" value="aa-tRNA-synth_II/BPL/LPL"/>
</dbReference>
<feature type="domain" description="BPL/LPL catalytic" evidence="1">
    <location>
        <begin position="33"/>
        <end position="88"/>
    </location>
</feature>
<evidence type="ECO:0000259" key="1">
    <source>
        <dbReference type="Pfam" id="PF03099"/>
    </source>
</evidence>
<name>X0W000_9ZZZZ</name>
<dbReference type="SUPFAM" id="SSF55681">
    <property type="entry name" value="Class II aaRS and biotin synthetases"/>
    <property type="match status" value="1"/>
</dbReference>
<dbReference type="EMBL" id="BARS01024283">
    <property type="protein sequence ID" value="GAG06056.1"/>
    <property type="molecule type" value="Genomic_DNA"/>
</dbReference>
<dbReference type="Gene3D" id="3.30.930.10">
    <property type="entry name" value="Bira Bifunctional Protein, Domain 2"/>
    <property type="match status" value="1"/>
</dbReference>
<organism evidence="2">
    <name type="scientific">marine sediment metagenome</name>
    <dbReference type="NCBI Taxonomy" id="412755"/>
    <lineage>
        <taxon>unclassified sequences</taxon>
        <taxon>metagenomes</taxon>
        <taxon>ecological metagenomes</taxon>
    </lineage>
</organism>
<dbReference type="GO" id="GO:0004077">
    <property type="term" value="F:biotin--[biotin carboxyl-carrier protein] ligase activity"/>
    <property type="evidence" value="ECO:0007669"/>
    <property type="project" value="TreeGrafter"/>
</dbReference>
<feature type="non-terminal residue" evidence="2">
    <location>
        <position position="98"/>
    </location>
</feature>
<accession>X0W000</accession>
<proteinExistence type="predicted"/>